<comment type="subunit">
    <text evidence="5 17">Homodimer.</text>
</comment>
<evidence type="ECO:0000256" key="17">
    <source>
        <dbReference type="HAMAP-Rule" id="MF_01274"/>
    </source>
</evidence>
<evidence type="ECO:0000256" key="1">
    <source>
        <dbReference type="ARBA" id="ARBA00001206"/>
    </source>
</evidence>
<dbReference type="PANTHER" id="PTHR34265:SF1">
    <property type="entry name" value="TYPE III PANTOTHENATE KINASE"/>
    <property type="match status" value="1"/>
</dbReference>
<comment type="cofactor">
    <cofactor evidence="2">
        <name>K(+)</name>
        <dbReference type="ChEBI" id="CHEBI:29103"/>
    </cofactor>
</comment>
<keyword evidence="10 17" id="KW-0547">Nucleotide-binding</keyword>
<evidence type="ECO:0000256" key="15">
    <source>
        <dbReference type="ARBA" id="ARBA00038036"/>
    </source>
</evidence>
<dbReference type="EC" id="2.7.1.33" evidence="6 17"/>
<feature type="binding site" evidence="17">
    <location>
        <position position="184"/>
    </location>
    <ligand>
        <name>substrate</name>
    </ligand>
</feature>
<dbReference type="EMBL" id="OW150024">
    <property type="protein sequence ID" value="CAH2030377.1"/>
    <property type="molecule type" value="Genomic_DNA"/>
</dbReference>
<dbReference type="Gene3D" id="3.30.420.40">
    <property type="match status" value="2"/>
</dbReference>
<dbReference type="PANTHER" id="PTHR34265">
    <property type="entry name" value="TYPE III PANTOTHENATE KINASE"/>
    <property type="match status" value="1"/>
</dbReference>
<evidence type="ECO:0000256" key="9">
    <source>
        <dbReference type="ARBA" id="ARBA00022723"/>
    </source>
</evidence>
<dbReference type="NCBIfam" id="NF009848">
    <property type="entry name" value="PRK13318.1-6"/>
    <property type="match status" value="1"/>
</dbReference>
<feature type="region of interest" description="Disordered" evidence="18">
    <location>
        <begin position="254"/>
        <end position="278"/>
    </location>
</feature>
<comment type="similarity">
    <text evidence="15 17">Belongs to the type III pantothenate kinase family.</text>
</comment>
<dbReference type="Proteomes" id="UP001295463">
    <property type="component" value="Chromosome"/>
</dbReference>
<dbReference type="Pfam" id="PF03309">
    <property type="entry name" value="Pan_kinase"/>
    <property type="match status" value="1"/>
</dbReference>
<feature type="binding site" evidence="17">
    <location>
        <position position="129"/>
    </location>
    <ligand>
        <name>K(+)</name>
        <dbReference type="ChEBI" id="CHEBI:29103"/>
    </ligand>
</feature>
<proteinExistence type="inferred from homology"/>
<protein>
    <recommendedName>
        <fullName evidence="16 17">Type III pantothenate kinase</fullName>
        <ecNumber evidence="6 17">2.7.1.33</ecNumber>
    </recommendedName>
    <alternativeName>
        <fullName evidence="17">PanK-III</fullName>
    </alternativeName>
    <alternativeName>
        <fullName evidence="17">Pantothenic acid kinase</fullName>
    </alternativeName>
</protein>
<comment type="catalytic activity">
    <reaction evidence="1 17">
        <text>(R)-pantothenate + ATP = (R)-4'-phosphopantothenate + ADP + H(+)</text>
        <dbReference type="Rhea" id="RHEA:16373"/>
        <dbReference type="ChEBI" id="CHEBI:10986"/>
        <dbReference type="ChEBI" id="CHEBI:15378"/>
        <dbReference type="ChEBI" id="CHEBI:29032"/>
        <dbReference type="ChEBI" id="CHEBI:30616"/>
        <dbReference type="ChEBI" id="CHEBI:456216"/>
        <dbReference type="EC" id="2.7.1.33"/>
    </reaction>
</comment>
<dbReference type="NCBIfam" id="NF009855">
    <property type="entry name" value="PRK13321.1"/>
    <property type="match status" value="1"/>
</dbReference>
<keyword evidence="12 17" id="KW-0067">ATP-binding</keyword>
<evidence type="ECO:0000256" key="18">
    <source>
        <dbReference type="SAM" id="MobiDB-lite"/>
    </source>
</evidence>
<feature type="active site" description="Proton acceptor" evidence="17">
    <location>
        <position position="109"/>
    </location>
</feature>
<keyword evidence="13 17" id="KW-0630">Potassium</keyword>
<dbReference type="InterPro" id="IPR043129">
    <property type="entry name" value="ATPase_NBD"/>
</dbReference>
<sequence length="278" mass="30237">MLLVIDVGNSNIVLGIYRETTLAHHWRIATDKSRTSDEYAILLHNLFSLAGIRPDAVSAVIIASVVPMLTGVLETLCRSYFKHPPAIVGPGIKTGMPILYDNPREVGADRIVNAVAGFEKHQCSLIIVDFGTATTFDYVNAKGEYCGGAIAPGLAISLEALFQKASKLPRVDIARPPQVIAKNTVHSMQSGVYYGYVGLVDGIVERIKHESRDQPRVIATGGLAPLIAPASRTIDEVDEFLTLDGLRILFERNHSNPTEHNHGNKEAVHGNLSNRKDP</sequence>
<organism evidence="19 20">
    <name type="scientific">Trichlorobacter ammonificans</name>
    <dbReference type="NCBI Taxonomy" id="2916410"/>
    <lineage>
        <taxon>Bacteria</taxon>
        <taxon>Pseudomonadati</taxon>
        <taxon>Thermodesulfobacteriota</taxon>
        <taxon>Desulfuromonadia</taxon>
        <taxon>Geobacterales</taxon>
        <taxon>Geobacteraceae</taxon>
        <taxon>Trichlorobacter</taxon>
    </lineage>
</organism>
<evidence type="ECO:0000313" key="20">
    <source>
        <dbReference type="Proteomes" id="UP001295463"/>
    </source>
</evidence>
<dbReference type="GO" id="GO:0004594">
    <property type="term" value="F:pantothenate kinase activity"/>
    <property type="evidence" value="ECO:0007669"/>
    <property type="project" value="UniProtKB-EC"/>
</dbReference>
<feature type="binding site" evidence="17">
    <location>
        <position position="132"/>
    </location>
    <ligand>
        <name>ATP</name>
        <dbReference type="ChEBI" id="CHEBI:30616"/>
    </ligand>
</feature>
<reference evidence="19 20" key="1">
    <citation type="submission" date="2022-03" db="EMBL/GenBank/DDBJ databases">
        <authorList>
            <person name="Koch H."/>
        </authorList>
    </citation>
    <scope>NUCLEOTIDE SEQUENCE [LARGE SCALE GENOMIC DNA]</scope>
    <source>
        <strain evidence="19 20">G1</strain>
    </source>
</reference>
<keyword evidence="11 17" id="KW-0418">Kinase</keyword>
<keyword evidence="7 17" id="KW-0963">Cytoplasm</keyword>
<evidence type="ECO:0000256" key="2">
    <source>
        <dbReference type="ARBA" id="ARBA00001958"/>
    </source>
</evidence>
<keyword evidence="8 17" id="KW-0808">Transferase</keyword>
<evidence type="ECO:0000256" key="8">
    <source>
        <dbReference type="ARBA" id="ARBA00022679"/>
    </source>
</evidence>
<name>A0ABM9D572_9BACT</name>
<evidence type="ECO:0000256" key="13">
    <source>
        <dbReference type="ARBA" id="ARBA00022958"/>
    </source>
</evidence>
<feature type="binding site" evidence="17">
    <location>
        <begin position="6"/>
        <end position="13"/>
    </location>
    <ligand>
        <name>ATP</name>
        <dbReference type="ChEBI" id="CHEBI:30616"/>
    </ligand>
</feature>
<accession>A0ABM9D572</accession>
<comment type="pathway">
    <text evidence="4 17">Cofactor biosynthesis; coenzyme A biosynthesis; CoA from (R)-pantothenate: step 1/5.</text>
</comment>
<gene>
    <name evidence="17 19" type="primary">coaX</name>
    <name evidence="19" type="ORF">GEAMG1_0560</name>
</gene>
<dbReference type="InterPro" id="IPR004619">
    <property type="entry name" value="Type_III_PanK"/>
</dbReference>
<evidence type="ECO:0000256" key="14">
    <source>
        <dbReference type="ARBA" id="ARBA00022993"/>
    </source>
</evidence>
<keyword evidence="20" id="KW-1185">Reference proteome</keyword>
<evidence type="ECO:0000256" key="11">
    <source>
        <dbReference type="ARBA" id="ARBA00022777"/>
    </source>
</evidence>
<dbReference type="CDD" id="cd24015">
    <property type="entry name" value="ASKHA_NBD_PanK-III"/>
    <property type="match status" value="1"/>
</dbReference>
<evidence type="ECO:0000256" key="7">
    <source>
        <dbReference type="ARBA" id="ARBA00022490"/>
    </source>
</evidence>
<evidence type="ECO:0000256" key="10">
    <source>
        <dbReference type="ARBA" id="ARBA00022741"/>
    </source>
</evidence>
<evidence type="ECO:0000256" key="4">
    <source>
        <dbReference type="ARBA" id="ARBA00005225"/>
    </source>
</evidence>
<dbReference type="NCBIfam" id="TIGR00671">
    <property type="entry name" value="baf"/>
    <property type="match status" value="1"/>
</dbReference>
<evidence type="ECO:0000256" key="12">
    <source>
        <dbReference type="ARBA" id="ARBA00022840"/>
    </source>
</evidence>
<keyword evidence="9 17" id="KW-0479">Metal-binding</keyword>
<comment type="function">
    <text evidence="17">Catalyzes the phosphorylation of pantothenate (Pan), the first step in CoA biosynthesis.</text>
</comment>
<evidence type="ECO:0000256" key="6">
    <source>
        <dbReference type="ARBA" id="ARBA00012102"/>
    </source>
</evidence>
<comment type="subcellular location">
    <subcellularLocation>
        <location evidence="3 17">Cytoplasm</location>
    </subcellularLocation>
</comment>
<evidence type="ECO:0000313" key="19">
    <source>
        <dbReference type="EMBL" id="CAH2030377.1"/>
    </source>
</evidence>
<dbReference type="SUPFAM" id="SSF53067">
    <property type="entry name" value="Actin-like ATPase domain"/>
    <property type="match status" value="2"/>
</dbReference>
<evidence type="ECO:0000256" key="3">
    <source>
        <dbReference type="ARBA" id="ARBA00004496"/>
    </source>
</evidence>
<evidence type="ECO:0000256" key="16">
    <source>
        <dbReference type="ARBA" id="ARBA00040883"/>
    </source>
</evidence>
<evidence type="ECO:0000256" key="5">
    <source>
        <dbReference type="ARBA" id="ARBA00011738"/>
    </source>
</evidence>
<comment type="cofactor">
    <cofactor evidence="17">
        <name>NH4(+)</name>
        <dbReference type="ChEBI" id="CHEBI:28938"/>
    </cofactor>
    <cofactor evidence="17">
        <name>K(+)</name>
        <dbReference type="ChEBI" id="CHEBI:29103"/>
    </cofactor>
    <text evidence="17">A monovalent cation. Ammonium or potassium.</text>
</comment>
<keyword evidence="14 17" id="KW-0173">Coenzyme A biosynthesis</keyword>
<feature type="binding site" evidence="17">
    <location>
        <position position="100"/>
    </location>
    <ligand>
        <name>substrate</name>
    </ligand>
</feature>
<dbReference type="HAMAP" id="MF_01274">
    <property type="entry name" value="Pantothen_kinase_3"/>
    <property type="match status" value="1"/>
</dbReference>
<feature type="binding site" evidence="17">
    <location>
        <begin position="107"/>
        <end position="110"/>
    </location>
    <ligand>
        <name>substrate</name>
    </ligand>
</feature>